<evidence type="ECO:0000313" key="1">
    <source>
        <dbReference type="EMBL" id="ONM30271.1"/>
    </source>
</evidence>
<name>A0A1D6MM33_MAIZE</name>
<dbReference type="Gene3D" id="3.30.930.10">
    <property type="entry name" value="Bira Bifunctional Protein, Domain 2"/>
    <property type="match status" value="1"/>
</dbReference>
<protein>
    <submittedName>
        <fullName evidence="1">Class II aaRS and biotin synthetases superfamily protein</fullName>
    </submittedName>
</protein>
<dbReference type="PANTHER" id="PTHR10745">
    <property type="entry name" value="GLYCYL-TRNA SYNTHETASE/DNA POLYMERASE SUBUNIT GAMMA-2"/>
    <property type="match status" value="1"/>
</dbReference>
<dbReference type="AlphaFoldDB" id="A0A1D6MM33"/>
<dbReference type="InterPro" id="IPR045864">
    <property type="entry name" value="aa-tRNA-synth_II/BPL/LPL"/>
</dbReference>
<dbReference type="InterPro" id="IPR027031">
    <property type="entry name" value="Gly-tRNA_synthase/POLG2"/>
</dbReference>
<accession>A0A1D6MM33</accession>
<dbReference type="EMBL" id="CM007649">
    <property type="protein sequence ID" value="ONM30271.1"/>
    <property type="molecule type" value="Genomic_DNA"/>
</dbReference>
<dbReference type="InParanoid" id="A0A1D6MM33"/>
<dbReference type="SMR" id="A0A1D6MM33"/>
<reference evidence="1" key="1">
    <citation type="submission" date="2015-12" db="EMBL/GenBank/DDBJ databases">
        <title>Update maize B73 reference genome by single molecule sequencing technologies.</title>
        <authorList>
            <consortium name="Maize Genome Sequencing Project"/>
            <person name="Ware D."/>
        </authorList>
    </citation>
    <scope>NUCLEOTIDE SEQUENCE [LARGE SCALE GENOMIC DNA]</scope>
    <source>
        <tissue evidence="1">Seedling</tissue>
    </source>
</reference>
<sequence length="87" mass="9872">MYSLCLEPINHILSRQGLPQGCEFTLAEIEHFVDPEDKSHPIFYVANLEFLMFRRELQLPGESVKLMKLGEAVAKGAVNNDTLGYFT</sequence>
<proteinExistence type="predicted"/>
<dbReference type="SUPFAM" id="SSF55681">
    <property type="entry name" value="Class II aaRS and biotin synthetases"/>
    <property type="match status" value="1"/>
</dbReference>
<organism evidence="1">
    <name type="scientific">Zea mays</name>
    <name type="common">Maize</name>
    <dbReference type="NCBI Taxonomy" id="4577"/>
    <lineage>
        <taxon>Eukaryota</taxon>
        <taxon>Viridiplantae</taxon>
        <taxon>Streptophyta</taxon>
        <taxon>Embryophyta</taxon>
        <taxon>Tracheophyta</taxon>
        <taxon>Spermatophyta</taxon>
        <taxon>Magnoliopsida</taxon>
        <taxon>Liliopsida</taxon>
        <taxon>Poales</taxon>
        <taxon>Poaceae</taxon>
        <taxon>PACMAD clade</taxon>
        <taxon>Panicoideae</taxon>
        <taxon>Andropogonodae</taxon>
        <taxon>Andropogoneae</taxon>
        <taxon>Tripsacinae</taxon>
        <taxon>Zea</taxon>
    </lineage>
</organism>
<dbReference type="PANTHER" id="PTHR10745:SF0">
    <property type="entry name" value="GLYCINE--TRNA LIGASE"/>
    <property type="match status" value="1"/>
</dbReference>
<dbReference type="STRING" id="4577.A0A1D6MM33"/>
<gene>
    <name evidence="1" type="ORF">ZEAMMB73_Zm00001d039998</name>
</gene>